<reference evidence="2" key="1">
    <citation type="submission" date="2018-02" db="EMBL/GenBank/DDBJ databases">
        <authorList>
            <person name="Seth-Smith MB H."/>
            <person name="Seth-Smith H."/>
        </authorList>
    </citation>
    <scope>NUCLEOTIDE SEQUENCE [LARGE SCALE GENOMIC DNA]</scope>
</reference>
<dbReference type="Pfam" id="PF19457">
    <property type="entry name" value="DUF5994"/>
    <property type="match status" value="1"/>
</dbReference>
<dbReference type="AlphaFoldDB" id="A0A447GB80"/>
<dbReference type="Proteomes" id="UP000269998">
    <property type="component" value="Chromosome"/>
</dbReference>
<organism evidence="1 2">
    <name type="scientific">Mycobacterium basiliense</name>
    <dbReference type="NCBI Taxonomy" id="2094119"/>
    <lineage>
        <taxon>Bacteria</taxon>
        <taxon>Bacillati</taxon>
        <taxon>Actinomycetota</taxon>
        <taxon>Actinomycetes</taxon>
        <taxon>Mycobacteriales</taxon>
        <taxon>Mycobacteriaceae</taxon>
        <taxon>Mycobacterium</taxon>
    </lineage>
</organism>
<sequence>MRLALAPELGAPLDGAWWPHSASIARELPELVDALAGRLGNVLAISVNWSSLESSPDLDALNCPTKGDHGRVCGHQRLMMITGSRASATLLVIPSRTSAVLAKMVLRKTAGLFIMPTERETREFQTSDVIMHAAFAESRLCGQRLQGPELAAAAVDPAMTR</sequence>
<dbReference type="InterPro" id="IPR046036">
    <property type="entry name" value="DUF5994"/>
</dbReference>
<protein>
    <submittedName>
        <fullName evidence="1">Uncharacterized protein</fullName>
    </submittedName>
</protein>
<evidence type="ECO:0000313" key="2">
    <source>
        <dbReference type="Proteomes" id="UP000269998"/>
    </source>
</evidence>
<accession>A0A447GB80</accession>
<proteinExistence type="predicted"/>
<dbReference type="KEGG" id="mbai:MB901379_01276"/>
<gene>
    <name evidence="1" type="ORF">MB901379_01276</name>
</gene>
<dbReference type="RefSeq" id="WP_232022086.1">
    <property type="nucleotide sequence ID" value="NZ_LR130759.1"/>
</dbReference>
<evidence type="ECO:0000313" key="1">
    <source>
        <dbReference type="EMBL" id="VDM87731.1"/>
    </source>
</evidence>
<keyword evidence="2" id="KW-1185">Reference proteome</keyword>
<name>A0A447GB80_9MYCO</name>
<dbReference type="EMBL" id="LR130759">
    <property type="protein sequence ID" value="VDM87731.1"/>
    <property type="molecule type" value="Genomic_DNA"/>
</dbReference>